<keyword evidence="3" id="KW-0175">Coiled coil</keyword>
<feature type="compositionally biased region" description="Polar residues" evidence="4">
    <location>
        <begin position="277"/>
        <end position="286"/>
    </location>
</feature>
<feature type="compositionally biased region" description="Polar residues" evidence="4">
    <location>
        <begin position="418"/>
        <end position="432"/>
    </location>
</feature>
<feature type="domain" description="SH3" evidence="5">
    <location>
        <begin position="76"/>
        <end position="135"/>
    </location>
</feature>
<evidence type="ECO:0000313" key="7">
    <source>
        <dbReference type="Proteomes" id="UP000792457"/>
    </source>
</evidence>
<feature type="region of interest" description="Disordered" evidence="4">
    <location>
        <begin position="649"/>
        <end position="699"/>
    </location>
</feature>
<dbReference type="Gene3D" id="2.30.30.40">
    <property type="entry name" value="SH3 Domains"/>
    <property type="match status" value="3"/>
</dbReference>
<dbReference type="Pfam" id="PF14604">
    <property type="entry name" value="SH3_9"/>
    <property type="match status" value="3"/>
</dbReference>
<dbReference type="CDD" id="cd11875">
    <property type="entry name" value="SH3_CD2AP-like_3"/>
    <property type="match status" value="1"/>
</dbReference>
<comment type="caution">
    <text evidence="6">The sequence shown here is derived from an EMBL/GenBank/DDBJ whole genome shotgun (WGS) entry which is preliminary data.</text>
</comment>
<proteinExistence type="predicted"/>
<dbReference type="AlphaFoldDB" id="A0A8K0K993"/>
<dbReference type="EMBL" id="KZ308516">
    <property type="protein sequence ID" value="KAG8230859.1"/>
    <property type="molecule type" value="Genomic_DNA"/>
</dbReference>
<dbReference type="GO" id="GO:0016192">
    <property type="term" value="P:vesicle-mediated transport"/>
    <property type="evidence" value="ECO:0007669"/>
    <property type="project" value="UniProtKB-ARBA"/>
</dbReference>
<feature type="compositionally biased region" description="Low complexity" evidence="4">
    <location>
        <begin position="375"/>
        <end position="388"/>
    </location>
</feature>
<sequence length="807" mass="86742">MVEALVEFDYAAQEPDELTLKKGDIITGVVKEPGNGWWEGSLKGQRGLFPDNFVKVLTKDGAGDKDDKNGVVLRTGSKRRCKVIFSYKPVNDDELELKVNDVIEVISEVEEGWWKGRLRSKVGVFPSNFVQEEAVPESQIASASEKIVPKTKSEAKKTIPTHTTSSGSPSVGETFDHMPTESKVDVKESQSKESEPAVPMLPPKPAKEYCRVLFPYEAANEDELSIEKGDVVLVLSKVVQDKGWWKGELKGKIGVFPDNFVESIPADQVPKKADKQPQATPSGLSFSDSGGKKFLLMELVAIIYTLFLVLGIADRPQSGSHGAESNPDSVTQSIYPDILNELKEEKPQVPPIPGKKPQLPPPLKKPQRPSPGHPSSSSTSSALSSATASATHSAIKRISGEFEAWSASASADSVDGSKMSSMSRSTAHSTPVSAIRFRRIEGPPVSPPAVSDNILSLHPSGEMDFDSVERSAMLSHPTASRVKAPRRRPPSALFPGKEMEGSGLVNGTIESEEAMDIIAETPGQPVENGASGEELAKDSGSSLTANGASDEVKEKKSPAGAARAPFMEELKMSQAKRSSTTAGNIRPVAAITPHPTAQVITSTAPSARPIPPTASPPNPYPTHSIHTHQGPMVEGERPVQLRQTWPFHSRAEEGPARPLTAVTGTSHGTGSPAVGETPPSPAASITSEPPASSITSSRVSIEAATPTALTRRPVSAYVGDASNNRRVAAHLSSWQDSGIDVDSTPVTPQMYRELKDRVEVLEQSMASQSERFTQLINQLMDDLVQERERRKVLQESVNQLQSLLTHV</sequence>
<protein>
    <recommendedName>
        <fullName evidence="5">SH3 domain-containing protein</fullName>
    </recommendedName>
</protein>
<keyword evidence="7" id="KW-1185">Reference proteome</keyword>
<dbReference type="InterPro" id="IPR050384">
    <property type="entry name" value="Endophilin_SH3RF"/>
</dbReference>
<feature type="compositionally biased region" description="Pro residues" evidence="4">
    <location>
        <begin position="348"/>
        <end position="372"/>
    </location>
</feature>
<dbReference type="PROSITE" id="PS50002">
    <property type="entry name" value="SH3"/>
    <property type="match status" value="3"/>
</dbReference>
<name>A0A8K0K993_LADFU</name>
<feature type="compositionally biased region" description="Basic and acidic residues" evidence="4">
    <location>
        <begin position="147"/>
        <end position="157"/>
    </location>
</feature>
<feature type="compositionally biased region" description="Polar residues" evidence="4">
    <location>
        <begin position="160"/>
        <end position="171"/>
    </location>
</feature>
<feature type="compositionally biased region" description="Pro residues" evidence="4">
    <location>
        <begin position="608"/>
        <end position="620"/>
    </location>
</feature>
<evidence type="ECO:0000259" key="5">
    <source>
        <dbReference type="PROSITE" id="PS50002"/>
    </source>
</evidence>
<evidence type="ECO:0000313" key="6">
    <source>
        <dbReference type="EMBL" id="KAG8230859.1"/>
    </source>
</evidence>
<dbReference type="GO" id="GO:0007015">
    <property type="term" value="P:actin filament organization"/>
    <property type="evidence" value="ECO:0007669"/>
    <property type="project" value="TreeGrafter"/>
</dbReference>
<dbReference type="Proteomes" id="UP000792457">
    <property type="component" value="Unassembled WGS sequence"/>
</dbReference>
<dbReference type="GO" id="GO:0016477">
    <property type="term" value="P:cell migration"/>
    <property type="evidence" value="ECO:0007669"/>
    <property type="project" value="TreeGrafter"/>
</dbReference>
<dbReference type="PANTHER" id="PTHR14167">
    <property type="entry name" value="SH3 DOMAIN-CONTAINING"/>
    <property type="match status" value="1"/>
</dbReference>
<feature type="region of interest" description="Disordered" evidence="4">
    <location>
        <begin position="474"/>
        <end position="635"/>
    </location>
</feature>
<evidence type="ECO:0000256" key="4">
    <source>
        <dbReference type="SAM" id="MobiDB-lite"/>
    </source>
</evidence>
<dbReference type="PRINTS" id="PR00499">
    <property type="entry name" value="P67PHOX"/>
</dbReference>
<dbReference type="InterPro" id="IPR001452">
    <property type="entry name" value="SH3_domain"/>
</dbReference>
<dbReference type="CDD" id="cd11874">
    <property type="entry name" value="SH3_CD2AP-like_2"/>
    <property type="match status" value="1"/>
</dbReference>
<feature type="domain" description="SH3" evidence="5">
    <location>
        <begin position="205"/>
        <end position="266"/>
    </location>
</feature>
<dbReference type="OrthoDB" id="73680at2759"/>
<feature type="coiled-coil region" evidence="3">
    <location>
        <begin position="751"/>
        <end position="803"/>
    </location>
</feature>
<evidence type="ECO:0000256" key="3">
    <source>
        <dbReference type="SAM" id="Coils"/>
    </source>
</evidence>
<feature type="compositionally biased region" description="Polar residues" evidence="4">
    <location>
        <begin position="683"/>
        <end position="699"/>
    </location>
</feature>
<feature type="region of interest" description="Disordered" evidence="4">
    <location>
        <begin position="267"/>
        <end position="286"/>
    </location>
</feature>
<dbReference type="FunFam" id="2.30.30.40:FF:000072">
    <property type="entry name" value="Unconventional Myosin IB"/>
    <property type="match status" value="1"/>
</dbReference>
<dbReference type="SMART" id="SM00326">
    <property type="entry name" value="SH3"/>
    <property type="match status" value="3"/>
</dbReference>
<feature type="region of interest" description="Disordered" evidence="4">
    <location>
        <begin position="346"/>
        <end position="388"/>
    </location>
</feature>
<keyword evidence="1 2" id="KW-0728">SH3 domain</keyword>
<reference evidence="6" key="1">
    <citation type="submission" date="2013-04" db="EMBL/GenBank/DDBJ databases">
        <authorList>
            <person name="Qu J."/>
            <person name="Murali S.C."/>
            <person name="Bandaranaike D."/>
            <person name="Bellair M."/>
            <person name="Blankenburg K."/>
            <person name="Chao H."/>
            <person name="Dinh H."/>
            <person name="Doddapaneni H."/>
            <person name="Downs B."/>
            <person name="Dugan-Rocha S."/>
            <person name="Elkadiri S."/>
            <person name="Gnanaolivu R.D."/>
            <person name="Hernandez B."/>
            <person name="Javaid M."/>
            <person name="Jayaseelan J.C."/>
            <person name="Lee S."/>
            <person name="Li M."/>
            <person name="Ming W."/>
            <person name="Munidasa M."/>
            <person name="Muniz J."/>
            <person name="Nguyen L."/>
            <person name="Ongeri F."/>
            <person name="Osuji N."/>
            <person name="Pu L.-L."/>
            <person name="Puazo M."/>
            <person name="Qu C."/>
            <person name="Quiroz J."/>
            <person name="Raj R."/>
            <person name="Weissenberger G."/>
            <person name="Xin Y."/>
            <person name="Zou X."/>
            <person name="Han Y."/>
            <person name="Richards S."/>
            <person name="Worley K."/>
            <person name="Muzny D."/>
            <person name="Gibbs R."/>
        </authorList>
    </citation>
    <scope>NUCLEOTIDE SEQUENCE</scope>
    <source>
        <strain evidence="6">Sampled in the wild</strain>
    </source>
</reference>
<feature type="compositionally biased region" description="Basic and acidic residues" evidence="4">
    <location>
        <begin position="174"/>
        <end position="195"/>
    </location>
</feature>
<dbReference type="SUPFAM" id="SSF50044">
    <property type="entry name" value="SH3-domain"/>
    <property type="match status" value="3"/>
</dbReference>
<dbReference type="PRINTS" id="PR00452">
    <property type="entry name" value="SH3DOMAIN"/>
</dbReference>
<dbReference type="CDD" id="cd11873">
    <property type="entry name" value="SH3_CD2AP-like_1"/>
    <property type="match status" value="1"/>
</dbReference>
<feature type="region of interest" description="Disordered" evidence="4">
    <location>
        <begin position="409"/>
        <end position="457"/>
    </location>
</feature>
<evidence type="ECO:0000256" key="1">
    <source>
        <dbReference type="ARBA" id="ARBA00022443"/>
    </source>
</evidence>
<organism evidence="6 7">
    <name type="scientific">Ladona fulva</name>
    <name type="common">Scarce chaser dragonfly</name>
    <name type="synonym">Libellula fulva</name>
    <dbReference type="NCBI Taxonomy" id="123851"/>
    <lineage>
        <taxon>Eukaryota</taxon>
        <taxon>Metazoa</taxon>
        <taxon>Ecdysozoa</taxon>
        <taxon>Arthropoda</taxon>
        <taxon>Hexapoda</taxon>
        <taxon>Insecta</taxon>
        <taxon>Pterygota</taxon>
        <taxon>Palaeoptera</taxon>
        <taxon>Odonata</taxon>
        <taxon>Epiprocta</taxon>
        <taxon>Anisoptera</taxon>
        <taxon>Libelluloidea</taxon>
        <taxon>Libellulidae</taxon>
        <taxon>Ladona</taxon>
    </lineage>
</organism>
<dbReference type="InterPro" id="IPR036028">
    <property type="entry name" value="SH3-like_dom_sf"/>
</dbReference>
<evidence type="ECO:0000256" key="2">
    <source>
        <dbReference type="PROSITE-ProRule" id="PRU00192"/>
    </source>
</evidence>
<gene>
    <name evidence="6" type="ORF">J437_LFUL010780</name>
</gene>
<feature type="region of interest" description="Disordered" evidence="4">
    <location>
        <begin position="145"/>
        <end position="202"/>
    </location>
</feature>
<accession>A0A8K0K993</accession>
<reference evidence="6" key="2">
    <citation type="submission" date="2017-10" db="EMBL/GenBank/DDBJ databases">
        <title>Ladona fulva Genome sequencing and assembly.</title>
        <authorList>
            <person name="Murali S."/>
            <person name="Richards S."/>
            <person name="Bandaranaike D."/>
            <person name="Bellair M."/>
            <person name="Blankenburg K."/>
            <person name="Chao H."/>
            <person name="Dinh H."/>
            <person name="Doddapaneni H."/>
            <person name="Dugan-Rocha S."/>
            <person name="Elkadiri S."/>
            <person name="Gnanaolivu R."/>
            <person name="Hernandez B."/>
            <person name="Skinner E."/>
            <person name="Javaid M."/>
            <person name="Lee S."/>
            <person name="Li M."/>
            <person name="Ming W."/>
            <person name="Munidasa M."/>
            <person name="Muniz J."/>
            <person name="Nguyen L."/>
            <person name="Hughes D."/>
            <person name="Osuji N."/>
            <person name="Pu L.-L."/>
            <person name="Puazo M."/>
            <person name="Qu C."/>
            <person name="Quiroz J."/>
            <person name="Raj R."/>
            <person name="Weissenberger G."/>
            <person name="Xin Y."/>
            <person name="Zou X."/>
            <person name="Han Y."/>
            <person name="Worley K."/>
            <person name="Muzny D."/>
            <person name="Gibbs R."/>
        </authorList>
    </citation>
    <scope>NUCLEOTIDE SEQUENCE</scope>
    <source>
        <strain evidence="6">Sampled in the wild</strain>
    </source>
</reference>
<feature type="domain" description="SH3" evidence="5">
    <location>
        <begin position="1"/>
        <end position="59"/>
    </location>
</feature>
<dbReference type="PANTHER" id="PTHR14167:SF92">
    <property type="entry name" value="CIN85 AND CD2AP RELATED, ISOFORM J"/>
    <property type="match status" value="1"/>
</dbReference>